<organism evidence="2 3">
    <name type="scientific">Dendrothele bispora (strain CBS 962.96)</name>
    <dbReference type="NCBI Taxonomy" id="1314807"/>
    <lineage>
        <taxon>Eukaryota</taxon>
        <taxon>Fungi</taxon>
        <taxon>Dikarya</taxon>
        <taxon>Basidiomycota</taxon>
        <taxon>Agaricomycotina</taxon>
        <taxon>Agaricomycetes</taxon>
        <taxon>Agaricomycetidae</taxon>
        <taxon>Agaricales</taxon>
        <taxon>Agaricales incertae sedis</taxon>
        <taxon>Dendrothele</taxon>
    </lineage>
</organism>
<accession>A0A4V4HEX3</accession>
<protein>
    <submittedName>
        <fullName evidence="2">Uncharacterized protein</fullName>
    </submittedName>
</protein>
<evidence type="ECO:0000313" key="3">
    <source>
        <dbReference type="Proteomes" id="UP000297245"/>
    </source>
</evidence>
<sequence>MSHSETHIKTTWWRFKSGDGTDNQGAITGAFREINWYKGTPWEYPFWDKVFADEVCSLVPSLIFWEVNHSASAASFFDVEILDPEDVFSLFGHVAMLAIGVSAFYVFLFSKLGHAVLLAETVVRMSVAVLKISLHVKEKAVAVQEKGVAPPQEKKVSTVNIRLCHGILNLEPQQKQQRWIEKQQINPLMTLQGQKRL</sequence>
<keyword evidence="1" id="KW-0472">Membrane</keyword>
<dbReference type="EMBL" id="ML179270">
    <property type="protein sequence ID" value="THU92695.1"/>
    <property type="molecule type" value="Genomic_DNA"/>
</dbReference>
<dbReference type="AlphaFoldDB" id="A0A4V4HEX3"/>
<evidence type="ECO:0000313" key="2">
    <source>
        <dbReference type="EMBL" id="THU92695.1"/>
    </source>
</evidence>
<keyword evidence="1" id="KW-1133">Transmembrane helix</keyword>
<dbReference type="Proteomes" id="UP000297245">
    <property type="component" value="Unassembled WGS sequence"/>
</dbReference>
<proteinExistence type="predicted"/>
<feature type="transmembrane region" description="Helical" evidence="1">
    <location>
        <begin position="87"/>
        <end position="108"/>
    </location>
</feature>
<keyword evidence="1" id="KW-0812">Transmembrane</keyword>
<name>A0A4V4HEX3_DENBC</name>
<evidence type="ECO:0000256" key="1">
    <source>
        <dbReference type="SAM" id="Phobius"/>
    </source>
</evidence>
<reference evidence="2 3" key="1">
    <citation type="journal article" date="2019" name="Nat. Ecol. Evol.">
        <title>Megaphylogeny resolves global patterns of mushroom evolution.</title>
        <authorList>
            <person name="Varga T."/>
            <person name="Krizsan K."/>
            <person name="Foldi C."/>
            <person name="Dima B."/>
            <person name="Sanchez-Garcia M."/>
            <person name="Sanchez-Ramirez S."/>
            <person name="Szollosi G.J."/>
            <person name="Szarkandi J.G."/>
            <person name="Papp V."/>
            <person name="Albert L."/>
            <person name="Andreopoulos W."/>
            <person name="Angelini C."/>
            <person name="Antonin V."/>
            <person name="Barry K.W."/>
            <person name="Bougher N.L."/>
            <person name="Buchanan P."/>
            <person name="Buyck B."/>
            <person name="Bense V."/>
            <person name="Catcheside P."/>
            <person name="Chovatia M."/>
            <person name="Cooper J."/>
            <person name="Damon W."/>
            <person name="Desjardin D."/>
            <person name="Finy P."/>
            <person name="Geml J."/>
            <person name="Haridas S."/>
            <person name="Hughes K."/>
            <person name="Justo A."/>
            <person name="Karasinski D."/>
            <person name="Kautmanova I."/>
            <person name="Kiss B."/>
            <person name="Kocsube S."/>
            <person name="Kotiranta H."/>
            <person name="LaButti K.M."/>
            <person name="Lechner B.E."/>
            <person name="Liimatainen K."/>
            <person name="Lipzen A."/>
            <person name="Lukacs Z."/>
            <person name="Mihaltcheva S."/>
            <person name="Morgado L.N."/>
            <person name="Niskanen T."/>
            <person name="Noordeloos M.E."/>
            <person name="Ohm R.A."/>
            <person name="Ortiz-Santana B."/>
            <person name="Ovrebo C."/>
            <person name="Racz N."/>
            <person name="Riley R."/>
            <person name="Savchenko A."/>
            <person name="Shiryaev A."/>
            <person name="Soop K."/>
            <person name="Spirin V."/>
            <person name="Szebenyi C."/>
            <person name="Tomsovsky M."/>
            <person name="Tulloss R.E."/>
            <person name="Uehling J."/>
            <person name="Grigoriev I.V."/>
            <person name="Vagvolgyi C."/>
            <person name="Papp T."/>
            <person name="Martin F.M."/>
            <person name="Miettinen O."/>
            <person name="Hibbett D.S."/>
            <person name="Nagy L.G."/>
        </authorList>
    </citation>
    <scope>NUCLEOTIDE SEQUENCE [LARGE SCALE GENOMIC DNA]</scope>
    <source>
        <strain evidence="2 3">CBS 962.96</strain>
    </source>
</reference>
<keyword evidence="3" id="KW-1185">Reference proteome</keyword>
<gene>
    <name evidence="2" type="ORF">K435DRAFT_800253</name>
</gene>
<dbReference type="OrthoDB" id="3058001at2759"/>